<evidence type="ECO:0000259" key="1">
    <source>
        <dbReference type="Pfam" id="PF00483"/>
    </source>
</evidence>
<evidence type="ECO:0000313" key="3">
    <source>
        <dbReference type="Proteomes" id="UP000461409"/>
    </source>
</evidence>
<dbReference type="Proteomes" id="UP000461409">
    <property type="component" value="Unassembled WGS sequence"/>
</dbReference>
<keyword evidence="2" id="KW-0548">Nucleotidyltransferase</keyword>
<dbReference type="Gene3D" id="3.90.550.10">
    <property type="entry name" value="Spore Coat Polysaccharide Biosynthesis Protein SpsA, Chain A"/>
    <property type="match status" value="1"/>
</dbReference>
<dbReference type="GO" id="GO:0004475">
    <property type="term" value="F:mannose-1-phosphate guanylyltransferase (GTP) activity"/>
    <property type="evidence" value="ECO:0007669"/>
    <property type="project" value="InterPro"/>
</dbReference>
<dbReference type="PANTHER" id="PTHR46390:SF1">
    <property type="entry name" value="MANNOSE-1-PHOSPHATE GUANYLYLTRANSFERASE"/>
    <property type="match status" value="1"/>
</dbReference>
<reference evidence="2 3" key="1">
    <citation type="submission" date="2019-12" db="EMBL/GenBank/DDBJ databases">
        <authorList>
            <person name="Lee S.D."/>
        </authorList>
    </citation>
    <scope>NUCLEOTIDE SEQUENCE [LARGE SCALE GENOMIC DNA]</scope>
    <source>
        <strain evidence="2 3">GH3-10</strain>
    </source>
</reference>
<dbReference type="RefSeq" id="WP_160484190.1">
    <property type="nucleotide sequence ID" value="NZ_WUBR01000001.1"/>
</dbReference>
<proteinExistence type="predicted"/>
<gene>
    <name evidence="2" type="ORF">GRF63_01170</name>
</gene>
<name>A0A844X9S2_9SPHN</name>
<evidence type="ECO:0000313" key="2">
    <source>
        <dbReference type="EMBL" id="MWV26502.1"/>
    </source>
</evidence>
<dbReference type="EMBL" id="WUBR01000001">
    <property type="protein sequence ID" value="MWV26502.1"/>
    <property type="molecule type" value="Genomic_DNA"/>
</dbReference>
<feature type="domain" description="Nucleotidyl transferase" evidence="1">
    <location>
        <begin position="6"/>
        <end position="279"/>
    </location>
</feature>
<keyword evidence="3" id="KW-1185">Reference proteome</keyword>
<sequence>MTKIVPMVMCGGNGTRLWPRSRKAKPKPFLPLLGDSTLFKATLARCADKAMFAPPLVVAGEAHIEHIRAQLSDGGSVIVEPGARNTAPAIALAAARQPEDAMMLICSSDHHIQDTEAFRAAIVSAAKIAGEGQLVAIGIRPTAPETGFGYIQHGNEIAHGHKVKRFVEKPDLERAKAFLAEGDFSWNGGIFVFKAGAYMDELRRFRPDIVSLVEQAVSEGREDGNLFYPAAEPFLKIEGDSIDYAVMEKTQKAATVTADMGWSDIGNWKALYDEQEADHAGNLVRGDADLVDCENVYVDSDGPRVSAIGLKDVVIVVDGDDILVTTMDGARKVGKLPGAENQ</sequence>
<dbReference type="SUPFAM" id="SSF159283">
    <property type="entry name" value="Guanosine diphospho-D-mannose pyrophosphorylase/mannose-6-phosphate isomerase linker domain"/>
    <property type="match status" value="1"/>
</dbReference>
<dbReference type="InterPro" id="IPR049577">
    <property type="entry name" value="GMPP_N"/>
</dbReference>
<dbReference type="CDD" id="cd02509">
    <property type="entry name" value="GDP-M1P_Guanylyltransferase"/>
    <property type="match status" value="1"/>
</dbReference>
<dbReference type="InterPro" id="IPR005835">
    <property type="entry name" value="NTP_transferase_dom"/>
</dbReference>
<dbReference type="InterPro" id="IPR029044">
    <property type="entry name" value="Nucleotide-diphossugar_trans"/>
</dbReference>
<reference evidence="2 3" key="2">
    <citation type="submission" date="2020-02" db="EMBL/GenBank/DDBJ databases">
        <title>Erythrobacter dongmakensis sp. nov., isolated from a tidal mudflat.</title>
        <authorList>
            <person name="Kim I.S."/>
        </authorList>
    </citation>
    <scope>NUCLEOTIDE SEQUENCE [LARGE SCALE GENOMIC DNA]</scope>
    <source>
        <strain evidence="2 3">GH3-10</strain>
    </source>
</reference>
<dbReference type="InterPro" id="IPR051161">
    <property type="entry name" value="Mannose-6P_isomerase_type2"/>
</dbReference>
<dbReference type="Pfam" id="PF00483">
    <property type="entry name" value="NTP_transferase"/>
    <property type="match status" value="1"/>
</dbReference>
<protein>
    <submittedName>
        <fullName evidence="2">Mannose-1-phosphate guanylyltransferase</fullName>
    </submittedName>
</protein>
<keyword evidence="2" id="KW-0808">Transferase</keyword>
<dbReference type="SUPFAM" id="SSF53448">
    <property type="entry name" value="Nucleotide-diphospho-sugar transferases"/>
    <property type="match status" value="1"/>
</dbReference>
<comment type="caution">
    <text evidence="2">The sequence shown here is derived from an EMBL/GenBank/DDBJ whole genome shotgun (WGS) entry which is preliminary data.</text>
</comment>
<dbReference type="GO" id="GO:0009298">
    <property type="term" value="P:GDP-mannose biosynthetic process"/>
    <property type="evidence" value="ECO:0007669"/>
    <property type="project" value="TreeGrafter"/>
</dbReference>
<dbReference type="AlphaFoldDB" id="A0A844X9S2"/>
<organism evidence="2 3">
    <name type="scientific">Aurantiacibacter rhizosphaerae</name>
    <dbReference type="NCBI Taxonomy" id="2691582"/>
    <lineage>
        <taxon>Bacteria</taxon>
        <taxon>Pseudomonadati</taxon>
        <taxon>Pseudomonadota</taxon>
        <taxon>Alphaproteobacteria</taxon>
        <taxon>Sphingomonadales</taxon>
        <taxon>Erythrobacteraceae</taxon>
        <taxon>Aurantiacibacter</taxon>
    </lineage>
</organism>
<accession>A0A844X9S2</accession>
<dbReference type="PANTHER" id="PTHR46390">
    <property type="entry name" value="MANNOSE-1-PHOSPHATE GUANYLYLTRANSFERASE"/>
    <property type="match status" value="1"/>
</dbReference>